<name>A0A4Q0NZ14_9FLAO</name>
<proteinExistence type="predicted"/>
<dbReference type="AlphaFoldDB" id="A0A4Q0NZ14"/>
<dbReference type="Proteomes" id="UP000289859">
    <property type="component" value="Unassembled WGS sequence"/>
</dbReference>
<keyword evidence="2" id="KW-1185">Reference proteome</keyword>
<comment type="caution">
    <text evidence="1">The sequence shown here is derived from an EMBL/GenBank/DDBJ whole genome shotgun (WGS) entry which is preliminary data.</text>
</comment>
<protein>
    <submittedName>
        <fullName evidence="1">Uncharacterized protein</fullName>
    </submittedName>
</protein>
<accession>A0A4Q0NZ14</accession>
<gene>
    <name evidence="1" type="ORF">DSM02_3199</name>
</gene>
<evidence type="ECO:0000313" key="1">
    <source>
        <dbReference type="EMBL" id="RXG17101.1"/>
    </source>
</evidence>
<organism evidence="1 2">
    <name type="scientific">Leeuwenhoekiella polynyae</name>
    <dbReference type="NCBI Taxonomy" id="1550906"/>
    <lineage>
        <taxon>Bacteria</taxon>
        <taxon>Pseudomonadati</taxon>
        <taxon>Bacteroidota</taxon>
        <taxon>Flavobacteriia</taxon>
        <taxon>Flavobacteriales</taxon>
        <taxon>Flavobacteriaceae</taxon>
        <taxon>Leeuwenhoekiella</taxon>
    </lineage>
</organism>
<dbReference type="EMBL" id="QOVK01000018">
    <property type="protein sequence ID" value="RXG17101.1"/>
    <property type="molecule type" value="Genomic_DNA"/>
</dbReference>
<evidence type="ECO:0000313" key="2">
    <source>
        <dbReference type="Proteomes" id="UP000289859"/>
    </source>
</evidence>
<reference evidence="1 2" key="1">
    <citation type="submission" date="2018-07" db="EMBL/GenBank/DDBJ databases">
        <title>Leeuwenhoekiella genomics.</title>
        <authorList>
            <person name="Tahon G."/>
            <person name="Willems A."/>
        </authorList>
    </citation>
    <scope>NUCLEOTIDE SEQUENCE [LARGE SCALE GENOMIC DNA]</scope>
    <source>
        <strain evidence="1 2">LMG 29608</strain>
    </source>
</reference>
<dbReference type="RefSeq" id="WP_164918326.1">
    <property type="nucleotide sequence ID" value="NZ_JBHUOO010000012.1"/>
</dbReference>
<sequence>MGLFDRFLGKANTKKIEMNQHAVIVSFQYALDDLQPLYNLEDKLEKLIENEGVGEFDGHEIALDLSDGFLYMYGPNAELLYKVVRPLLQQTAFMNEATALLRFGPPEDGVQEIRVDIND</sequence>